<evidence type="ECO:0000256" key="6">
    <source>
        <dbReference type="ARBA" id="ARBA00022490"/>
    </source>
</evidence>
<reference evidence="26" key="1">
    <citation type="submission" date="2020-03" db="EMBL/GenBank/DDBJ databases">
        <title>Studies in the Genomics of Life Span.</title>
        <authorList>
            <person name="Glass D."/>
        </authorList>
    </citation>
    <scope>NUCLEOTIDE SEQUENCE</scope>
    <source>
        <strain evidence="26">LTLLF</strain>
        <tissue evidence="26">Muscle</tissue>
    </source>
</reference>
<dbReference type="EMBL" id="JAATJU010023718">
    <property type="protein sequence ID" value="KAH0507161.1"/>
    <property type="molecule type" value="Genomic_DNA"/>
</dbReference>
<dbReference type="Gene3D" id="1.10.10.10">
    <property type="entry name" value="Winged helix-like DNA-binding domain superfamily/Winged helix DNA-binding domain"/>
    <property type="match status" value="1"/>
</dbReference>
<comment type="subcellular location">
    <subcellularLocation>
        <location evidence="3">Cytoplasm</location>
    </subcellularLocation>
    <subcellularLocation>
        <location evidence="2">Membrane</location>
        <topology evidence="2">Single-pass type I membrane protein</topology>
    </subcellularLocation>
    <subcellularLocation>
        <location evidence="1 21">Nucleus</location>
    </subcellularLocation>
</comment>
<dbReference type="SMART" id="SM00409">
    <property type="entry name" value="IG"/>
    <property type="match status" value="1"/>
</dbReference>
<dbReference type="FunFam" id="4.10.1040.10:FF:000001">
    <property type="entry name" value="doublesex- and mab-3-related transcription factor 1"/>
    <property type="match status" value="1"/>
</dbReference>
<dbReference type="GO" id="GO:0022626">
    <property type="term" value="C:cytosolic ribosome"/>
    <property type="evidence" value="ECO:0007669"/>
    <property type="project" value="UniProtKB-ARBA"/>
</dbReference>
<feature type="domain" description="DM" evidence="24">
    <location>
        <begin position="42"/>
        <end position="89"/>
    </location>
</feature>
<evidence type="ECO:0000256" key="8">
    <source>
        <dbReference type="ARBA" id="ARBA00022723"/>
    </source>
</evidence>
<dbReference type="Pfam" id="PF13927">
    <property type="entry name" value="Ig_3"/>
    <property type="match status" value="1"/>
</dbReference>
<dbReference type="PROSITE" id="PS50835">
    <property type="entry name" value="IG_LIKE"/>
    <property type="match status" value="1"/>
</dbReference>
<dbReference type="SUPFAM" id="SSF48726">
    <property type="entry name" value="Immunoglobulin"/>
    <property type="match status" value="1"/>
</dbReference>
<dbReference type="Gene3D" id="2.60.40.10">
    <property type="entry name" value="Immunoglobulins"/>
    <property type="match status" value="1"/>
</dbReference>
<dbReference type="InterPro" id="IPR026607">
    <property type="entry name" value="DMRT"/>
</dbReference>
<dbReference type="Pfam" id="PF02189">
    <property type="entry name" value="ITAM"/>
    <property type="match status" value="1"/>
</dbReference>
<dbReference type="GO" id="GO:0007166">
    <property type="term" value="P:cell surface receptor signaling pathway"/>
    <property type="evidence" value="ECO:0007669"/>
    <property type="project" value="InterPro"/>
</dbReference>
<feature type="region of interest" description="Disordered" evidence="22">
    <location>
        <begin position="1"/>
        <end position="39"/>
    </location>
</feature>
<keyword evidence="15" id="KW-0804">Transcription</keyword>
<evidence type="ECO:0000256" key="12">
    <source>
        <dbReference type="ARBA" id="ARBA00023015"/>
    </source>
</evidence>
<dbReference type="SMART" id="SM00301">
    <property type="entry name" value="DM"/>
    <property type="match status" value="1"/>
</dbReference>
<dbReference type="GO" id="GO:1990904">
    <property type="term" value="C:ribonucleoprotein complex"/>
    <property type="evidence" value="ECO:0007669"/>
    <property type="project" value="UniProtKB-KW"/>
</dbReference>
<keyword evidence="11 23" id="KW-1133">Transmembrane helix</keyword>
<evidence type="ECO:0000256" key="15">
    <source>
        <dbReference type="ARBA" id="ARBA00023163"/>
    </source>
</evidence>
<dbReference type="InterPro" id="IPR003598">
    <property type="entry name" value="Ig_sub2"/>
</dbReference>
<dbReference type="InterPro" id="IPR007110">
    <property type="entry name" value="Ig-like_dom"/>
</dbReference>
<evidence type="ECO:0000313" key="26">
    <source>
        <dbReference type="EMBL" id="KAH0507161.1"/>
    </source>
</evidence>
<feature type="transmembrane region" description="Helical" evidence="23">
    <location>
        <begin position="526"/>
        <end position="547"/>
    </location>
</feature>
<evidence type="ECO:0000256" key="19">
    <source>
        <dbReference type="ARBA" id="ARBA00035466"/>
    </source>
</evidence>
<dbReference type="SUPFAM" id="SSF46785">
    <property type="entry name" value="Winged helix' DNA-binding domain"/>
    <property type="match status" value="1"/>
</dbReference>
<feature type="DNA-binding region" description="DM" evidence="21">
    <location>
        <begin position="42"/>
        <end position="89"/>
    </location>
</feature>
<name>A0A8J6G6E9_MICOH</name>
<sequence length="608" mass="66818">MDPNEAPALHHCSADSSPGSEDRVPQSTELIPRRPVSRSPTCARCRNHGVTAHLKGHKRLCLFQACECHKCVLILERRRVMAAQVALRRQQEAQLKRHLAQGLMKGTTPLKAPLRVKKGAIRPGVPSGKENIAPQPQSPHGAVPLVLTPPGKENYGPLLLSRPQEALPLPWTPVPPGPWGPGHWLPPGLSMPPPVVCRLLCQEPAVPLHPFPGFDPGTSLRLPTHGTLPTCPGSRSVLAAPLSGEPQGPPNLPHTCSTLILQSCGAPDSLLLQPQQMPGVTVKDVNQQEFVRALAAFLKKSGKLKVPEWVDTVKLAKHKELAPYDENWFYTRAASTARHLYLRGGAGVGSMTKIYGGRQRNGVRPSHFSRGSKSVARRVLQALEGLKMVEKDQDGGRKLTPQGQRDLDRIAGQALKIDIPPSVTVNVGDEARLVCKHDGNKPNITWWYGFVYNSNISIPSVFMGSGQGLRGDELVIPNVNKSHRGLYRCHAEENGKRKFSCGTYLRVRKPVPRPFLDMGEGTKNRIITAEGIILLFCAVVPGTLLLFRKRWQNEKFGVDMPDDYEDENLYEGLNLDDCSMYEDISRGLQGTYQDVGSLHIGDVQLEKP</sequence>
<organism evidence="26 27">
    <name type="scientific">Microtus ochrogaster</name>
    <name type="common">Prairie vole</name>
    <dbReference type="NCBI Taxonomy" id="79684"/>
    <lineage>
        <taxon>Eukaryota</taxon>
        <taxon>Metazoa</taxon>
        <taxon>Chordata</taxon>
        <taxon>Craniata</taxon>
        <taxon>Vertebrata</taxon>
        <taxon>Euteleostomi</taxon>
        <taxon>Mammalia</taxon>
        <taxon>Eutheria</taxon>
        <taxon>Euarchontoglires</taxon>
        <taxon>Glires</taxon>
        <taxon>Rodentia</taxon>
        <taxon>Myomorpha</taxon>
        <taxon>Muroidea</taxon>
        <taxon>Cricetidae</taxon>
        <taxon>Arvicolinae</taxon>
        <taxon>Microtus</taxon>
    </lineage>
</organism>
<keyword evidence="13 21" id="KW-0238">DNA-binding</keyword>
<keyword evidence="10" id="KW-0689">Ribosomal protein</keyword>
<dbReference type="GO" id="GO:0043565">
    <property type="term" value="F:sequence-specific DNA binding"/>
    <property type="evidence" value="ECO:0007669"/>
    <property type="project" value="InterPro"/>
</dbReference>
<dbReference type="SMART" id="SM01413">
    <property type="entry name" value="Ribosomal_S19e"/>
    <property type="match status" value="1"/>
</dbReference>
<dbReference type="GO" id="GO:0006355">
    <property type="term" value="P:regulation of DNA-templated transcription"/>
    <property type="evidence" value="ECO:0007669"/>
    <property type="project" value="InterPro"/>
</dbReference>
<dbReference type="InterPro" id="IPR001266">
    <property type="entry name" value="Ribosomal_eS19"/>
</dbReference>
<keyword evidence="14 23" id="KW-0472">Membrane</keyword>
<keyword evidence="9 21" id="KW-0862">Zinc</keyword>
<dbReference type="PANTHER" id="PTHR12322">
    <property type="entry name" value="DOUBLESEX AND MAB-3 RELATED TRANSCRIPTION FACTOR DMRT"/>
    <property type="match status" value="1"/>
</dbReference>
<dbReference type="SUPFAM" id="SSF82927">
    <property type="entry name" value="Cysteine-rich DNA binding domain, (DM domain)"/>
    <property type="match status" value="1"/>
</dbReference>
<dbReference type="InterPro" id="IPR018277">
    <property type="entry name" value="Ribosomal_eS19_CS"/>
</dbReference>
<dbReference type="AlphaFoldDB" id="A0A8J6G6E9"/>
<evidence type="ECO:0000256" key="20">
    <source>
        <dbReference type="ARBA" id="ARBA00061923"/>
    </source>
</evidence>
<dbReference type="InterPro" id="IPR036388">
    <property type="entry name" value="WH-like_DNA-bd_sf"/>
</dbReference>
<dbReference type="Pfam" id="PF15791">
    <property type="entry name" value="DMRT-like"/>
    <property type="match status" value="1"/>
</dbReference>
<evidence type="ECO:0000256" key="10">
    <source>
        <dbReference type="ARBA" id="ARBA00022980"/>
    </source>
</evidence>
<dbReference type="GO" id="GO:0016020">
    <property type="term" value="C:membrane"/>
    <property type="evidence" value="ECO:0007669"/>
    <property type="project" value="UniProtKB-SubCell"/>
</dbReference>
<evidence type="ECO:0000256" key="3">
    <source>
        <dbReference type="ARBA" id="ARBA00004496"/>
    </source>
</evidence>
<dbReference type="PROSITE" id="PS50809">
    <property type="entry name" value="DM_2"/>
    <property type="match status" value="1"/>
</dbReference>
<keyword evidence="12" id="KW-0805">Transcription regulation</keyword>
<evidence type="ECO:0000313" key="27">
    <source>
        <dbReference type="Proteomes" id="UP000710432"/>
    </source>
</evidence>
<dbReference type="Pfam" id="PF01090">
    <property type="entry name" value="Ribosomal_S19e"/>
    <property type="match status" value="1"/>
</dbReference>
<dbReference type="InterPro" id="IPR001275">
    <property type="entry name" value="DM_DNA-bd"/>
</dbReference>
<dbReference type="PROSITE" id="PS00628">
    <property type="entry name" value="RIBOSOMAL_S19E"/>
    <property type="match status" value="1"/>
</dbReference>
<keyword evidence="6" id="KW-0963">Cytoplasm</keyword>
<proteinExistence type="inferred from homology"/>
<evidence type="ECO:0000256" key="7">
    <source>
        <dbReference type="ARBA" id="ARBA00022692"/>
    </source>
</evidence>
<feature type="compositionally biased region" description="Polar residues" evidence="22">
    <location>
        <begin position="14"/>
        <end position="29"/>
    </location>
</feature>
<dbReference type="CDD" id="cd00096">
    <property type="entry name" value="Ig"/>
    <property type="match status" value="1"/>
</dbReference>
<comment type="similarity">
    <text evidence="5">Belongs to the eukaryotic ribosomal protein eS19 family.</text>
</comment>
<dbReference type="InterPro" id="IPR003599">
    <property type="entry name" value="Ig_sub"/>
</dbReference>
<dbReference type="Pfam" id="PF00751">
    <property type="entry name" value="DM"/>
    <property type="match status" value="1"/>
</dbReference>
<evidence type="ECO:0000256" key="22">
    <source>
        <dbReference type="SAM" id="MobiDB-lite"/>
    </source>
</evidence>
<evidence type="ECO:0000256" key="16">
    <source>
        <dbReference type="ARBA" id="ARBA00023242"/>
    </source>
</evidence>
<evidence type="ECO:0000256" key="13">
    <source>
        <dbReference type="ARBA" id="ARBA00023125"/>
    </source>
</evidence>
<dbReference type="InterPro" id="IPR013783">
    <property type="entry name" value="Ig-like_fold"/>
</dbReference>
<comment type="similarity">
    <text evidence="4">Belongs to the DMRT family.</text>
</comment>
<evidence type="ECO:0000259" key="25">
    <source>
        <dbReference type="PROSITE" id="PS50835"/>
    </source>
</evidence>
<dbReference type="Proteomes" id="UP000710432">
    <property type="component" value="Unassembled WGS sequence"/>
</dbReference>
<evidence type="ECO:0000256" key="4">
    <source>
        <dbReference type="ARBA" id="ARBA00006834"/>
    </source>
</evidence>
<keyword evidence="16 21" id="KW-0539">Nucleus</keyword>
<evidence type="ECO:0000256" key="18">
    <source>
        <dbReference type="ARBA" id="ARBA00035143"/>
    </source>
</evidence>
<evidence type="ECO:0000256" key="9">
    <source>
        <dbReference type="ARBA" id="ARBA00022833"/>
    </source>
</evidence>
<evidence type="ECO:0000256" key="11">
    <source>
        <dbReference type="ARBA" id="ARBA00022989"/>
    </source>
</evidence>
<accession>A0A8J6G6E9</accession>
<dbReference type="SMART" id="SM00408">
    <property type="entry name" value="IGc2"/>
    <property type="match status" value="1"/>
</dbReference>
<dbReference type="GO" id="GO:0003735">
    <property type="term" value="F:structural constituent of ribosome"/>
    <property type="evidence" value="ECO:0007669"/>
    <property type="project" value="InterPro"/>
</dbReference>
<evidence type="ECO:0000256" key="14">
    <source>
        <dbReference type="ARBA" id="ARBA00023136"/>
    </source>
</evidence>
<evidence type="ECO:0000259" key="24">
    <source>
        <dbReference type="PROSITE" id="PS50809"/>
    </source>
</evidence>
<comment type="caution">
    <text evidence="26">The sequence shown here is derived from an EMBL/GenBank/DDBJ whole genome shotgun (WGS) entry which is preliminary data.</text>
</comment>
<evidence type="ECO:0000256" key="5">
    <source>
        <dbReference type="ARBA" id="ARBA00010014"/>
    </source>
</evidence>
<dbReference type="PROSITE" id="PS51055">
    <property type="entry name" value="ITAM_1"/>
    <property type="match status" value="1"/>
</dbReference>
<keyword evidence="8 21" id="KW-0479">Metal-binding</keyword>
<evidence type="ECO:0000256" key="17">
    <source>
        <dbReference type="ARBA" id="ARBA00023274"/>
    </source>
</evidence>
<dbReference type="InterPro" id="IPR036407">
    <property type="entry name" value="DM_DNA-bd_sf"/>
</dbReference>
<dbReference type="InterPro" id="IPR003110">
    <property type="entry name" value="Phos_immunorcpt_sig_ITAM"/>
</dbReference>
<feature type="domain" description="Ig-like" evidence="25">
    <location>
        <begin position="401"/>
        <end position="500"/>
    </location>
</feature>
<dbReference type="SMART" id="SM00077">
    <property type="entry name" value="ITAM"/>
    <property type="match status" value="1"/>
</dbReference>
<evidence type="ECO:0000256" key="23">
    <source>
        <dbReference type="SAM" id="Phobius"/>
    </source>
</evidence>
<dbReference type="FunFam" id="1.10.10.10:FF:000255">
    <property type="entry name" value="40S ribosomal protein S19"/>
    <property type="match status" value="1"/>
</dbReference>
<dbReference type="Gene3D" id="4.10.1040.10">
    <property type="entry name" value="DM DNA-binding domain"/>
    <property type="match status" value="1"/>
</dbReference>
<dbReference type="GO" id="GO:0004888">
    <property type="term" value="F:transmembrane signaling receptor activity"/>
    <property type="evidence" value="ECO:0007669"/>
    <property type="project" value="InterPro"/>
</dbReference>
<keyword evidence="17" id="KW-0687">Ribonucleoprotein</keyword>
<evidence type="ECO:0000256" key="1">
    <source>
        <dbReference type="ARBA" id="ARBA00004123"/>
    </source>
</evidence>
<evidence type="ECO:0000256" key="2">
    <source>
        <dbReference type="ARBA" id="ARBA00004479"/>
    </source>
</evidence>
<dbReference type="GO" id="GO:0005634">
    <property type="term" value="C:nucleus"/>
    <property type="evidence" value="ECO:0007669"/>
    <property type="project" value="UniProtKB-SubCell"/>
</dbReference>
<comment type="subunit">
    <text evidence="20">Component of the small ribosomal subunit. Part of the small subunit (SSU) processome, composed of more than 70 proteins and the RNA chaperone small nucleolar RNA (snoRNA) U3. Interacts with RPS19BP1.</text>
</comment>
<keyword evidence="7 23" id="KW-0812">Transmembrane</keyword>
<protein>
    <recommendedName>
        <fullName evidence="18">Small ribosomal subunit protein eS19</fullName>
    </recommendedName>
    <alternativeName>
        <fullName evidence="19">40S ribosomal protein S19</fullName>
    </alternativeName>
</protein>
<dbReference type="InterPro" id="IPR036179">
    <property type="entry name" value="Ig-like_dom_sf"/>
</dbReference>
<gene>
    <name evidence="26" type="ORF">LTLLF_170200</name>
</gene>
<dbReference type="GO" id="GO:0006412">
    <property type="term" value="P:translation"/>
    <property type="evidence" value="ECO:0007669"/>
    <property type="project" value="InterPro"/>
</dbReference>
<dbReference type="InterPro" id="IPR036390">
    <property type="entry name" value="WH_DNA-bd_sf"/>
</dbReference>
<dbReference type="GO" id="GO:0046872">
    <property type="term" value="F:metal ion binding"/>
    <property type="evidence" value="ECO:0007669"/>
    <property type="project" value="UniProtKB-KW"/>
</dbReference>
<dbReference type="InterPro" id="IPR031577">
    <property type="entry name" value="DMRT-C1/C2_C"/>
</dbReference>
<evidence type="ECO:0000256" key="21">
    <source>
        <dbReference type="PROSITE-ProRule" id="PRU00070"/>
    </source>
</evidence>
<dbReference type="PROSITE" id="PS40000">
    <property type="entry name" value="DM_1"/>
    <property type="match status" value="1"/>
</dbReference>
<dbReference type="PANTHER" id="PTHR12322:SF126">
    <property type="entry name" value="DOUBLESEX- AND MAB-3-RELATED TRANSCRIPTION FACTOR C2"/>
    <property type="match status" value="1"/>
</dbReference>